<evidence type="ECO:0000259" key="1">
    <source>
        <dbReference type="Pfam" id="PF03372"/>
    </source>
</evidence>
<accession>A0A517PU25</accession>
<keyword evidence="3" id="KW-1185">Reference proteome</keyword>
<dbReference type="SUPFAM" id="SSF56219">
    <property type="entry name" value="DNase I-like"/>
    <property type="match status" value="1"/>
</dbReference>
<evidence type="ECO:0000313" key="3">
    <source>
        <dbReference type="Proteomes" id="UP000320421"/>
    </source>
</evidence>
<evidence type="ECO:0000313" key="2">
    <source>
        <dbReference type="EMBL" id="QDT22858.1"/>
    </source>
</evidence>
<protein>
    <recommendedName>
        <fullName evidence="1">Endonuclease/exonuclease/phosphatase domain-containing protein</fullName>
    </recommendedName>
</protein>
<dbReference type="Gene3D" id="3.60.10.10">
    <property type="entry name" value="Endonuclease/exonuclease/phosphatase"/>
    <property type="match status" value="1"/>
</dbReference>
<organism evidence="2 3">
    <name type="scientific">Gimesia chilikensis</name>
    <dbReference type="NCBI Taxonomy" id="2605989"/>
    <lineage>
        <taxon>Bacteria</taxon>
        <taxon>Pseudomonadati</taxon>
        <taxon>Planctomycetota</taxon>
        <taxon>Planctomycetia</taxon>
        <taxon>Planctomycetales</taxon>
        <taxon>Planctomycetaceae</taxon>
        <taxon>Gimesia</taxon>
    </lineage>
</organism>
<dbReference type="InterPro" id="IPR036691">
    <property type="entry name" value="Endo/exonu/phosph_ase_sf"/>
</dbReference>
<dbReference type="Proteomes" id="UP000320421">
    <property type="component" value="Chromosome"/>
</dbReference>
<sequence>MRPHYSLASKIKSNMRLLSYNIHKGIGGRDRRYQLERVIGVIEQENPDIICLHEVDRNVKRSRFNNQPKIFADYFNMPESLYQLNVKLKTGGYGNLILSRWAFLSQHQISLTNKWRKARGAQIVLIDSPEGPFQLVNFHLGLAEKERHWQINHLLTHRLFREGNDHPSLIVGDTNDWRNTLANGKFSEFEYQEVTSPPSRFRSFPAYMPVGTLDKAFIRGEIGVKQARLARSQLSRQASDHLPLVIDFHLNEHASEWIKKAGQ</sequence>
<dbReference type="InterPro" id="IPR005135">
    <property type="entry name" value="Endo/exonuclease/phosphatase"/>
</dbReference>
<name>A0A517PU25_9PLAN</name>
<dbReference type="AlphaFoldDB" id="A0A517PU25"/>
<reference evidence="2 3" key="1">
    <citation type="submission" date="2019-02" db="EMBL/GenBank/DDBJ databases">
        <title>Deep-cultivation of Planctomycetes and their phenomic and genomic characterization uncovers novel biology.</title>
        <authorList>
            <person name="Wiegand S."/>
            <person name="Jogler M."/>
            <person name="Boedeker C."/>
            <person name="Pinto D."/>
            <person name="Vollmers J."/>
            <person name="Rivas-Marin E."/>
            <person name="Kohn T."/>
            <person name="Peeters S.H."/>
            <person name="Heuer A."/>
            <person name="Rast P."/>
            <person name="Oberbeckmann S."/>
            <person name="Bunk B."/>
            <person name="Jeske O."/>
            <person name="Meyerdierks A."/>
            <person name="Storesund J.E."/>
            <person name="Kallscheuer N."/>
            <person name="Luecker S."/>
            <person name="Lage O.M."/>
            <person name="Pohl T."/>
            <person name="Merkel B.J."/>
            <person name="Hornburger P."/>
            <person name="Mueller R.-W."/>
            <person name="Bruemmer F."/>
            <person name="Labrenz M."/>
            <person name="Spormann A.M."/>
            <person name="Op den Camp H."/>
            <person name="Overmann J."/>
            <person name="Amann R."/>
            <person name="Jetten M.S.M."/>
            <person name="Mascher T."/>
            <person name="Medema M.H."/>
            <person name="Devos D.P."/>
            <person name="Kaster A.-K."/>
            <person name="Ovreas L."/>
            <person name="Rohde M."/>
            <person name="Galperin M.Y."/>
            <person name="Jogler C."/>
        </authorList>
    </citation>
    <scope>NUCLEOTIDE SEQUENCE [LARGE SCALE GENOMIC DNA]</scope>
    <source>
        <strain evidence="2 3">HG66A1</strain>
    </source>
</reference>
<proteinExistence type="predicted"/>
<dbReference type="InterPro" id="IPR051916">
    <property type="entry name" value="GPI-anchor_lipid_remodeler"/>
</dbReference>
<dbReference type="GO" id="GO:0003824">
    <property type="term" value="F:catalytic activity"/>
    <property type="evidence" value="ECO:0007669"/>
    <property type="project" value="InterPro"/>
</dbReference>
<dbReference type="Pfam" id="PF03372">
    <property type="entry name" value="Exo_endo_phos"/>
    <property type="match status" value="1"/>
</dbReference>
<dbReference type="GO" id="GO:0016020">
    <property type="term" value="C:membrane"/>
    <property type="evidence" value="ECO:0007669"/>
    <property type="project" value="GOC"/>
</dbReference>
<dbReference type="PANTHER" id="PTHR14859">
    <property type="entry name" value="CALCOFLUOR WHITE HYPERSENSITIVE PROTEIN PRECURSOR"/>
    <property type="match status" value="1"/>
</dbReference>
<dbReference type="RefSeq" id="WP_232102011.1">
    <property type="nucleotide sequence ID" value="NZ_CP036342.1"/>
</dbReference>
<feature type="domain" description="Endonuclease/exonuclease/phosphatase" evidence="1">
    <location>
        <begin position="18"/>
        <end position="241"/>
    </location>
</feature>
<dbReference type="EMBL" id="CP036266">
    <property type="protein sequence ID" value="QDT22858.1"/>
    <property type="molecule type" value="Genomic_DNA"/>
</dbReference>
<gene>
    <name evidence="2" type="ORF">HG66A1_46690</name>
</gene>
<dbReference type="GO" id="GO:0006506">
    <property type="term" value="P:GPI anchor biosynthetic process"/>
    <property type="evidence" value="ECO:0007669"/>
    <property type="project" value="TreeGrafter"/>
</dbReference>
<dbReference type="PANTHER" id="PTHR14859:SF1">
    <property type="entry name" value="PGAP2-INTERACTING PROTEIN"/>
    <property type="match status" value="1"/>
</dbReference>